<evidence type="ECO:0000259" key="2">
    <source>
        <dbReference type="Pfam" id="PF17648"/>
    </source>
</evidence>
<reference evidence="3 4" key="1">
    <citation type="submission" date="2016-10" db="EMBL/GenBank/DDBJ databases">
        <authorList>
            <person name="de Groot N.N."/>
        </authorList>
    </citation>
    <scope>NUCLEOTIDE SEQUENCE [LARGE SCALE GENOMIC DNA]</scope>
    <source>
        <strain evidence="3 4">DSM 11457</strain>
    </source>
</reference>
<keyword evidence="1" id="KW-0732">Signal</keyword>
<dbReference type="InterPro" id="IPR040841">
    <property type="entry name" value="Luciferase_dom"/>
</dbReference>
<feature type="chain" id="PRO_5010354254" evidence="1">
    <location>
        <begin position="26"/>
        <end position="182"/>
    </location>
</feature>
<accession>A0A1H8ID24</accession>
<dbReference type="Pfam" id="PF17648">
    <property type="entry name" value="Luciferase"/>
    <property type="match status" value="1"/>
</dbReference>
<organism evidence="3 4">
    <name type="scientific">Roseovarius tolerans</name>
    <dbReference type="NCBI Taxonomy" id="74031"/>
    <lineage>
        <taxon>Bacteria</taxon>
        <taxon>Pseudomonadati</taxon>
        <taxon>Pseudomonadota</taxon>
        <taxon>Alphaproteobacteria</taxon>
        <taxon>Rhodobacterales</taxon>
        <taxon>Roseobacteraceae</taxon>
        <taxon>Roseovarius</taxon>
    </lineage>
</organism>
<feature type="domain" description="Luciferase" evidence="2">
    <location>
        <begin position="103"/>
        <end position="168"/>
    </location>
</feature>
<gene>
    <name evidence="3" type="ORF">SAMN04488077_12322</name>
</gene>
<dbReference type="PANTHER" id="PTHR38695:SF1">
    <property type="entry name" value="AMINO ACID PERMEASE_ SLC12A DOMAIN-CONTAINING PROTEIN"/>
    <property type="match status" value="1"/>
</dbReference>
<dbReference type="PANTHER" id="PTHR38695">
    <property type="entry name" value="AMINO ACID PERMEASE_ SLC12A DOMAIN-CONTAINING PROTEIN"/>
    <property type="match status" value="1"/>
</dbReference>
<dbReference type="RefSeq" id="WP_074788087.1">
    <property type="nucleotide sequence ID" value="NZ_FOBO01000023.1"/>
</dbReference>
<sequence>MPRFRNLIYVSAAVSLFAAAAPASAQNVAFPMRDGARPETTSGVPHVQIGIQPVPELSEEMLRQVADFPGVVLGATRVSLPGAVGFQLTGEVSIAQPQAIVGGREFAHLHPDGSLHASLHPDTARAAVEAGWAVAHPWANQRAGWEGFVMIYTPLTEAELGVVLALVRGSYTYITGEALPEA</sequence>
<protein>
    <submittedName>
        <fullName evidence="3">Phospholipase/carboxylesterase</fullName>
    </submittedName>
</protein>
<dbReference type="InterPro" id="IPR048273">
    <property type="entry name" value="Luciferase"/>
</dbReference>
<name>A0A1H8ID24_9RHOB</name>
<evidence type="ECO:0000313" key="3">
    <source>
        <dbReference type="EMBL" id="SEN66065.1"/>
    </source>
</evidence>
<evidence type="ECO:0000256" key="1">
    <source>
        <dbReference type="SAM" id="SignalP"/>
    </source>
</evidence>
<dbReference type="Proteomes" id="UP000182160">
    <property type="component" value="Unassembled WGS sequence"/>
</dbReference>
<feature type="signal peptide" evidence="1">
    <location>
        <begin position="1"/>
        <end position="25"/>
    </location>
</feature>
<proteinExistence type="predicted"/>
<evidence type="ECO:0000313" key="4">
    <source>
        <dbReference type="Proteomes" id="UP000182160"/>
    </source>
</evidence>
<dbReference type="AlphaFoldDB" id="A0A1H8ID24"/>
<dbReference type="EMBL" id="FOBO01000023">
    <property type="protein sequence ID" value="SEN66065.1"/>
    <property type="molecule type" value="Genomic_DNA"/>
</dbReference>